<protein>
    <submittedName>
        <fullName evidence="4">DDE-1 domain-containing protein</fullName>
    </submittedName>
</protein>
<reference evidence="2 3" key="2">
    <citation type="submission" date="2018-11" db="EMBL/GenBank/DDBJ databases">
        <authorList>
            <consortium name="Pathogen Informatics"/>
        </authorList>
    </citation>
    <scope>NUCLEOTIDE SEQUENCE [LARGE SCALE GENOMIC DNA]</scope>
</reference>
<keyword evidence="3" id="KW-1185">Reference proteome</keyword>
<name>A0A183U337_TOXCA</name>
<dbReference type="GO" id="GO:0045901">
    <property type="term" value="P:positive regulation of translational elongation"/>
    <property type="evidence" value="ECO:0007669"/>
    <property type="project" value="InterPro"/>
</dbReference>
<evidence type="ECO:0000313" key="3">
    <source>
        <dbReference type="Proteomes" id="UP000050794"/>
    </source>
</evidence>
<evidence type="ECO:0000313" key="4">
    <source>
        <dbReference type="WBParaSite" id="TCNE_0000290701-mRNA-1"/>
    </source>
</evidence>
<dbReference type="Proteomes" id="UP000050794">
    <property type="component" value="Unassembled WGS sequence"/>
</dbReference>
<dbReference type="EMBL" id="UYWY01003257">
    <property type="protein sequence ID" value="VDM28624.1"/>
    <property type="molecule type" value="Genomic_DNA"/>
</dbReference>
<dbReference type="GO" id="GO:0003723">
    <property type="term" value="F:RNA binding"/>
    <property type="evidence" value="ECO:0007669"/>
    <property type="project" value="InterPro"/>
</dbReference>
<dbReference type="Pfam" id="PF21485">
    <property type="entry name" value="IF5A-like_N"/>
    <property type="match status" value="1"/>
</dbReference>
<gene>
    <name evidence="2" type="ORF">TCNE_LOCUS2907</name>
</gene>
<dbReference type="InterPro" id="IPR014722">
    <property type="entry name" value="Rib_uL2_dom2"/>
</dbReference>
<dbReference type="InterPro" id="IPR001884">
    <property type="entry name" value="IF5A-like"/>
</dbReference>
<dbReference type="PANTHER" id="PTHR11673">
    <property type="entry name" value="TRANSLATION INITIATION FACTOR 5A FAMILY MEMBER"/>
    <property type="match status" value="1"/>
</dbReference>
<feature type="domain" description="Translation initiation factor 5A-like N-terminal" evidence="1">
    <location>
        <begin position="13"/>
        <end position="49"/>
    </location>
</feature>
<accession>A0A183U337</accession>
<dbReference type="GO" id="GO:0043022">
    <property type="term" value="F:ribosome binding"/>
    <property type="evidence" value="ECO:0007669"/>
    <property type="project" value="InterPro"/>
</dbReference>
<dbReference type="SUPFAM" id="SSF50104">
    <property type="entry name" value="Translation proteins SH3-like domain"/>
    <property type="match status" value="1"/>
</dbReference>
<proteinExistence type="predicted"/>
<dbReference type="AlphaFoldDB" id="A0A183U337"/>
<dbReference type="GO" id="GO:0003746">
    <property type="term" value="F:translation elongation factor activity"/>
    <property type="evidence" value="ECO:0007669"/>
    <property type="project" value="InterPro"/>
</dbReference>
<organism evidence="3 4">
    <name type="scientific">Toxocara canis</name>
    <name type="common">Canine roundworm</name>
    <dbReference type="NCBI Taxonomy" id="6265"/>
    <lineage>
        <taxon>Eukaryota</taxon>
        <taxon>Metazoa</taxon>
        <taxon>Ecdysozoa</taxon>
        <taxon>Nematoda</taxon>
        <taxon>Chromadorea</taxon>
        <taxon>Rhabditida</taxon>
        <taxon>Spirurina</taxon>
        <taxon>Ascaridomorpha</taxon>
        <taxon>Ascaridoidea</taxon>
        <taxon>Toxocaridae</taxon>
        <taxon>Toxocara</taxon>
    </lineage>
</organism>
<evidence type="ECO:0000259" key="1">
    <source>
        <dbReference type="Pfam" id="PF21485"/>
    </source>
</evidence>
<dbReference type="Gene3D" id="2.30.30.30">
    <property type="match status" value="1"/>
</dbReference>
<dbReference type="InterPro" id="IPR048670">
    <property type="entry name" value="IF5A-like_N"/>
</dbReference>
<sequence length="78" mass="9036">MDQLPMAIKWKKEMSASKTCGHADHAEGHVIAVDIFTSKKFEHIWASTHNMKAPVVDYKEFQISRLSNFIPRITYQLM</sequence>
<evidence type="ECO:0000313" key="2">
    <source>
        <dbReference type="EMBL" id="VDM28624.1"/>
    </source>
</evidence>
<dbReference type="WBParaSite" id="TCNE_0000290701-mRNA-1">
    <property type="protein sequence ID" value="TCNE_0000290701-mRNA-1"/>
    <property type="gene ID" value="TCNE_0000290701"/>
</dbReference>
<reference evidence="4" key="1">
    <citation type="submission" date="2016-06" db="UniProtKB">
        <authorList>
            <consortium name="WormBaseParasite"/>
        </authorList>
    </citation>
    <scope>IDENTIFICATION</scope>
</reference>
<dbReference type="InterPro" id="IPR008991">
    <property type="entry name" value="Translation_prot_SH3-like_sf"/>
</dbReference>